<dbReference type="Proteomes" id="UP000755585">
    <property type="component" value="Unassembled WGS sequence"/>
</dbReference>
<evidence type="ECO:0000313" key="7">
    <source>
        <dbReference type="Proteomes" id="UP000755585"/>
    </source>
</evidence>
<keyword evidence="2" id="KW-0288">FMN</keyword>
<accession>A0ABS4UN91</accession>
<evidence type="ECO:0000256" key="2">
    <source>
        <dbReference type="ARBA" id="ARBA00022643"/>
    </source>
</evidence>
<dbReference type="Gene3D" id="3.20.20.30">
    <property type="entry name" value="Luciferase-like domain"/>
    <property type="match status" value="1"/>
</dbReference>
<dbReference type="Pfam" id="PF00296">
    <property type="entry name" value="Bac_luciferase"/>
    <property type="match status" value="1"/>
</dbReference>
<feature type="domain" description="Luciferase-like" evidence="5">
    <location>
        <begin position="1"/>
        <end position="74"/>
    </location>
</feature>
<evidence type="ECO:0000259" key="5">
    <source>
        <dbReference type="Pfam" id="PF00296"/>
    </source>
</evidence>
<dbReference type="InterPro" id="IPR050172">
    <property type="entry name" value="SsuD_RutA_monooxygenase"/>
</dbReference>
<keyword evidence="7" id="KW-1185">Reference proteome</keyword>
<protein>
    <submittedName>
        <fullName evidence="6">Alkanesulfonate monooxygenase SsuD/methylene tetrahydromethanopterin reductase-like flavin-dependent oxidoreductase (Luciferase family)</fullName>
    </submittedName>
</protein>
<dbReference type="EMBL" id="JAGINT010000001">
    <property type="protein sequence ID" value="MBP2353069.1"/>
    <property type="molecule type" value="Genomic_DNA"/>
</dbReference>
<dbReference type="SUPFAM" id="SSF51679">
    <property type="entry name" value="Bacterial luciferase-like"/>
    <property type="match status" value="1"/>
</dbReference>
<dbReference type="InterPro" id="IPR036661">
    <property type="entry name" value="Luciferase-like_sf"/>
</dbReference>
<evidence type="ECO:0000313" key="6">
    <source>
        <dbReference type="EMBL" id="MBP2353069.1"/>
    </source>
</evidence>
<sequence>MSHGRLTLGVGLGSDRFAQEFSKTGEELDDSVRAEWLDETLDILTAGWTGEPVNHHGKHYTVDGARFLPRPVAGRVCGRSGEVRVRAAPGRGGVAVVPIGV</sequence>
<proteinExistence type="predicted"/>
<dbReference type="PANTHER" id="PTHR42847">
    <property type="entry name" value="ALKANESULFONATE MONOOXYGENASE"/>
    <property type="match status" value="1"/>
</dbReference>
<keyword evidence="1" id="KW-0285">Flavoprotein</keyword>
<evidence type="ECO:0000256" key="1">
    <source>
        <dbReference type="ARBA" id="ARBA00022630"/>
    </source>
</evidence>
<evidence type="ECO:0000256" key="3">
    <source>
        <dbReference type="ARBA" id="ARBA00023002"/>
    </source>
</evidence>
<comment type="caution">
    <text evidence="6">The sequence shown here is derived from an EMBL/GenBank/DDBJ whole genome shotgun (WGS) entry which is preliminary data.</text>
</comment>
<gene>
    <name evidence="6" type="ORF">JOF29_004152</name>
</gene>
<reference evidence="6 7" key="1">
    <citation type="submission" date="2021-03" db="EMBL/GenBank/DDBJ databases">
        <title>Sequencing the genomes of 1000 actinobacteria strains.</title>
        <authorList>
            <person name="Klenk H.-P."/>
        </authorList>
    </citation>
    <scope>NUCLEOTIDE SEQUENCE [LARGE SCALE GENOMIC DNA]</scope>
    <source>
        <strain evidence="6 7">DSM 18824</strain>
    </source>
</reference>
<keyword evidence="3" id="KW-0560">Oxidoreductase</keyword>
<keyword evidence="4" id="KW-0503">Monooxygenase</keyword>
<organism evidence="6 7">
    <name type="scientific">Kribbella aluminosa</name>
    <dbReference type="NCBI Taxonomy" id="416017"/>
    <lineage>
        <taxon>Bacteria</taxon>
        <taxon>Bacillati</taxon>
        <taxon>Actinomycetota</taxon>
        <taxon>Actinomycetes</taxon>
        <taxon>Propionibacteriales</taxon>
        <taxon>Kribbellaceae</taxon>
        <taxon>Kribbella</taxon>
    </lineage>
</organism>
<name>A0ABS4UN91_9ACTN</name>
<dbReference type="PANTHER" id="PTHR42847:SF4">
    <property type="entry name" value="ALKANESULFONATE MONOOXYGENASE-RELATED"/>
    <property type="match status" value="1"/>
</dbReference>
<evidence type="ECO:0000256" key="4">
    <source>
        <dbReference type="ARBA" id="ARBA00023033"/>
    </source>
</evidence>
<dbReference type="InterPro" id="IPR011251">
    <property type="entry name" value="Luciferase-like_dom"/>
</dbReference>